<protein>
    <recommendedName>
        <fullName evidence="2">cyclic-guanylate-specific phosphodiesterase</fullName>
        <ecNumber evidence="2">3.1.4.52</ecNumber>
    </recommendedName>
</protein>
<evidence type="ECO:0000256" key="6">
    <source>
        <dbReference type="ARBA" id="ARBA00022801"/>
    </source>
</evidence>
<dbReference type="SMART" id="SM00052">
    <property type="entry name" value="EAL"/>
    <property type="match status" value="1"/>
</dbReference>
<evidence type="ECO:0000256" key="10">
    <source>
        <dbReference type="SAM" id="Phobius"/>
    </source>
</evidence>
<evidence type="ECO:0000256" key="2">
    <source>
        <dbReference type="ARBA" id="ARBA00012282"/>
    </source>
</evidence>
<keyword evidence="8 10" id="KW-0472">Membrane</keyword>
<name>A0A6J5GLG1_9BURK</name>
<accession>A0A6J5GLG1</accession>
<dbReference type="InterPro" id="IPR001633">
    <property type="entry name" value="EAL_dom"/>
</dbReference>
<dbReference type="Pfam" id="PF00563">
    <property type="entry name" value="EAL"/>
    <property type="match status" value="1"/>
</dbReference>
<dbReference type="EC" id="3.1.4.52" evidence="2"/>
<evidence type="ECO:0000313" key="12">
    <source>
        <dbReference type="EMBL" id="CAB3802490.1"/>
    </source>
</evidence>
<proteinExistence type="predicted"/>
<keyword evidence="5 10" id="KW-0812">Transmembrane</keyword>
<evidence type="ECO:0000313" key="13">
    <source>
        <dbReference type="Proteomes" id="UP000494119"/>
    </source>
</evidence>
<reference evidence="12 13" key="1">
    <citation type="submission" date="2020-04" db="EMBL/GenBank/DDBJ databases">
        <authorList>
            <person name="De Canck E."/>
        </authorList>
    </citation>
    <scope>NUCLEOTIDE SEQUENCE [LARGE SCALE GENOMIC DNA]</scope>
    <source>
        <strain evidence="12 13">LMG 28688</strain>
    </source>
</reference>
<keyword evidence="6 12" id="KW-0378">Hydrolase</keyword>
<dbReference type="PROSITE" id="PS50883">
    <property type="entry name" value="EAL"/>
    <property type="match status" value="1"/>
</dbReference>
<dbReference type="InterPro" id="IPR024744">
    <property type="entry name" value="CSS-motif_dom"/>
</dbReference>
<organism evidence="12 13">
    <name type="scientific">Paraburkholderia caffeinitolerans</name>
    <dbReference type="NCBI Taxonomy" id="1723730"/>
    <lineage>
        <taxon>Bacteria</taxon>
        <taxon>Pseudomonadati</taxon>
        <taxon>Pseudomonadota</taxon>
        <taxon>Betaproteobacteria</taxon>
        <taxon>Burkholderiales</taxon>
        <taxon>Burkholderiaceae</taxon>
        <taxon>Paraburkholderia</taxon>
    </lineage>
</organism>
<feature type="domain" description="EAL" evidence="11">
    <location>
        <begin position="278"/>
        <end position="530"/>
    </location>
</feature>
<dbReference type="AlphaFoldDB" id="A0A6J5GLG1"/>
<dbReference type="EMBL" id="CADIKL010000037">
    <property type="protein sequence ID" value="CAB3802490.1"/>
    <property type="molecule type" value="Genomic_DNA"/>
</dbReference>
<sequence length="541" mass="59176">MPEFDSRVSHKQQSGAASAWARAARVAMMALAAALPVLLCAAFTRYEAERLVRNEAELASNFVVNQVVAIAERARNTARVVAPRAAQPCTELAAALTYGTATEPYIRTLNVVDGDRLVCSSALGKQMPVMHSIAVDGRLPRGDWLAIVPRTPMVADRAALLVGVRAPGARAVIAVVDSQYLLDLLHAAAPLSAYRQAELRVGTGTSLLEASDDTSLASSPLVADTRKLFAGSVINLQLHGEPAHLNEIWGSLLLRYMPWVVVFSALLAWLVHRVQRSRQSRREQLLRAIRGGEFHVEYQPLYGVESGRCEGAEALLRWVRPGIGTVRPDEFIQAAEEDGVIVPLTQHLLKLIARDVMLWGTRPGFHLGINFAPEHLSGEDLLSDVRRFLAQIAGRQIQTVMEITERSIMRNTGQARSNLEALRAEGVQVAIDDFGTGYCALSYLEKFPFDILKIDRGFVLTIDAEGRSAVVLDTIVSLAHSLGARIVAEGVASQEQFEYLRARGAHYVQGFLYAKPMRADVFSRWYGKAGSETCANPQAHA</sequence>
<evidence type="ECO:0000256" key="8">
    <source>
        <dbReference type="ARBA" id="ARBA00023136"/>
    </source>
</evidence>
<dbReference type="PANTHER" id="PTHR33121:SF79">
    <property type="entry name" value="CYCLIC DI-GMP PHOSPHODIESTERASE PDED-RELATED"/>
    <property type="match status" value="1"/>
</dbReference>
<dbReference type="GO" id="GO:0005886">
    <property type="term" value="C:plasma membrane"/>
    <property type="evidence" value="ECO:0007669"/>
    <property type="project" value="UniProtKB-SubCell"/>
</dbReference>
<evidence type="ECO:0000256" key="9">
    <source>
        <dbReference type="ARBA" id="ARBA00034290"/>
    </source>
</evidence>
<evidence type="ECO:0000256" key="3">
    <source>
        <dbReference type="ARBA" id="ARBA00022475"/>
    </source>
</evidence>
<dbReference type="Pfam" id="PF12792">
    <property type="entry name" value="CSS-motif"/>
    <property type="match status" value="1"/>
</dbReference>
<dbReference type="PANTHER" id="PTHR33121">
    <property type="entry name" value="CYCLIC DI-GMP PHOSPHODIESTERASE PDEF"/>
    <property type="match status" value="1"/>
</dbReference>
<evidence type="ECO:0000259" key="11">
    <source>
        <dbReference type="PROSITE" id="PS50883"/>
    </source>
</evidence>
<evidence type="ECO:0000256" key="4">
    <source>
        <dbReference type="ARBA" id="ARBA00022636"/>
    </source>
</evidence>
<dbReference type="SUPFAM" id="SSF141868">
    <property type="entry name" value="EAL domain-like"/>
    <property type="match status" value="1"/>
</dbReference>
<feature type="transmembrane region" description="Helical" evidence="10">
    <location>
        <begin position="20"/>
        <end position="43"/>
    </location>
</feature>
<evidence type="ECO:0000256" key="7">
    <source>
        <dbReference type="ARBA" id="ARBA00022989"/>
    </source>
</evidence>
<gene>
    <name evidence="12" type="primary">pdeN</name>
    <name evidence="12" type="ORF">LMG28688_05580</name>
</gene>
<evidence type="ECO:0000256" key="5">
    <source>
        <dbReference type="ARBA" id="ARBA00022692"/>
    </source>
</evidence>
<dbReference type="InterPro" id="IPR035919">
    <property type="entry name" value="EAL_sf"/>
</dbReference>
<dbReference type="CDD" id="cd01948">
    <property type="entry name" value="EAL"/>
    <property type="match status" value="1"/>
</dbReference>
<dbReference type="Proteomes" id="UP000494119">
    <property type="component" value="Unassembled WGS sequence"/>
</dbReference>
<comment type="subcellular location">
    <subcellularLocation>
        <location evidence="1">Cell membrane</location>
        <topology evidence="1">Multi-pass membrane protein</topology>
    </subcellularLocation>
</comment>
<evidence type="ECO:0000256" key="1">
    <source>
        <dbReference type="ARBA" id="ARBA00004651"/>
    </source>
</evidence>
<keyword evidence="3" id="KW-1003">Cell membrane</keyword>
<dbReference type="InterPro" id="IPR050706">
    <property type="entry name" value="Cyclic-di-GMP_PDE-like"/>
</dbReference>
<keyword evidence="4" id="KW-0973">c-di-GMP</keyword>
<dbReference type="Gene3D" id="3.20.20.450">
    <property type="entry name" value="EAL domain"/>
    <property type="match status" value="1"/>
</dbReference>
<keyword evidence="13" id="KW-1185">Reference proteome</keyword>
<comment type="catalytic activity">
    <reaction evidence="9">
        <text>3',3'-c-di-GMP + H2O = 5'-phosphoguanylyl(3'-&gt;5')guanosine + H(+)</text>
        <dbReference type="Rhea" id="RHEA:24902"/>
        <dbReference type="ChEBI" id="CHEBI:15377"/>
        <dbReference type="ChEBI" id="CHEBI:15378"/>
        <dbReference type="ChEBI" id="CHEBI:58754"/>
        <dbReference type="ChEBI" id="CHEBI:58805"/>
        <dbReference type="EC" id="3.1.4.52"/>
    </reaction>
</comment>
<dbReference type="GO" id="GO:0071111">
    <property type="term" value="F:cyclic-guanylate-specific phosphodiesterase activity"/>
    <property type="evidence" value="ECO:0007669"/>
    <property type="project" value="UniProtKB-EC"/>
</dbReference>
<keyword evidence="7 10" id="KW-1133">Transmembrane helix</keyword>